<evidence type="ECO:0000313" key="2">
    <source>
        <dbReference type="Proteomes" id="UP000257109"/>
    </source>
</evidence>
<protein>
    <submittedName>
        <fullName evidence="1">Uncharacterized protein</fullName>
    </submittedName>
</protein>
<accession>A0A371G4C8</accession>
<dbReference type="OrthoDB" id="1436852at2759"/>
<sequence length="77" mass="9062">MKRYLRIVNNLHLGIDKVRRKLSPITFTNQNFMGADLEQNNPMVIIVEVANFTVKKLQNLESEIRPYHKYLIGFLSE</sequence>
<feature type="non-terminal residue" evidence="1">
    <location>
        <position position="1"/>
    </location>
</feature>
<evidence type="ECO:0000313" key="1">
    <source>
        <dbReference type="EMBL" id="RDX85367.1"/>
    </source>
</evidence>
<keyword evidence="2" id="KW-1185">Reference proteome</keyword>
<dbReference type="Proteomes" id="UP000257109">
    <property type="component" value="Unassembled WGS sequence"/>
</dbReference>
<gene>
    <name evidence="1" type="ORF">CR513_33457</name>
</gene>
<organism evidence="1 2">
    <name type="scientific">Mucuna pruriens</name>
    <name type="common">Velvet bean</name>
    <name type="synonym">Dolichos pruriens</name>
    <dbReference type="NCBI Taxonomy" id="157652"/>
    <lineage>
        <taxon>Eukaryota</taxon>
        <taxon>Viridiplantae</taxon>
        <taxon>Streptophyta</taxon>
        <taxon>Embryophyta</taxon>
        <taxon>Tracheophyta</taxon>
        <taxon>Spermatophyta</taxon>
        <taxon>Magnoliopsida</taxon>
        <taxon>eudicotyledons</taxon>
        <taxon>Gunneridae</taxon>
        <taxon>Pentapetalae</taxon>
        <taxon>rosids</taxon>
        <taxon>fabids</taxon>
        <taxon>Fabales</taxon>
        <taxon>Fabaceae</taxon>
        <taxon>Papilionoideae</taxon>
        <taxon>50 kb inversion clade</taxon>
        <taxon>NPAAA clade</taxon>
        <taxon>indigoferoid/millettioid clade</taxon>
        <taxon>Phaseoleae</taxon>
        <taxon>Mucuna</taxon>
    </lineage>
</organism>
<proteinExistence type="predicted"/>
<name>A0A371G4C8_MUCPR</name>
<dbReference type="EMBL" id="QJKJ01006812">
    <property type="protein sequence ID" value="RDX85367.1"/>
    <property type="molecule type" value="Genomic_DNA"/>
</dbReference>
<reference evidence="1" key="1">
    <citation type="submission" date="2018-05" db="EMBL/GenBank/DDBJ databases">
        <title>Draft genome of Mucuna pruriens seed.</title>
        <authorList>
            <person name="Nnadi N.E."/>
            <person name="Vos R."/>
            <person name="Hasami M.H."/>
            <person name="Devisetty U.K."/>
            <person name="Aguiy J.C."/>
        </authorList>
    </citation>
    <scope>NUCLEOTIDE SEQUENCE [LARGE SCALE GENOMIC DNA]</scope>
    <source>
        <strain evidence="1">JCA_2017</strain>
    </source>
</reference>
<dbReference type="AlphaFoldDB" id="A0A371G4C8"/>
<comment type="caution">
    <text evidence="1">The sequence shown here is derived from an EMBL/GenBank/DDBJ whole genome shotgun (WGS) entry which is preliminary data.</text>
</comment>